<dbReference type="InterPro" id="IPR017907">
    <property type="entry name" value="Znf_RING_CS"/>
</dbReference>
<dbReference type="InterPro" id="IPR029000">
    <property type="entry name" value="Cyclophilin-like_dom_sf"/>
</dbReference>
<keyword evidence="2" id="KW-0547">Nucleotide-binding</keyword>
<organism evidence="7">
    <name type="scientific">Magallana gigas</name>
    <name type="common">Pacific oyster</name>
    <name type="synonym">Crassostrea gigas</name>
    <dbReference type="NCBI Taxonomy" id="29159"/>
    <lineage>
        <taxon>Eukaryota</taxon>
        <taxon>Metazoa</taxon>
        <taxon>Spiralia</taxon>
        <taxon>Lophotrochozoa</taxon>
        <taxon>Mollusca</taxon>
        <taxon>Bivalvia</taxon>
        <taxon>Autobranchia</taxon>
        <taxon>Pteriomorphia</taxon>
        <taxon>Ostreida</taxon>
        <taxon>Ostreoidea</taxon>
        <taxon>Ostreidae</taxon>
        <taxon>Magallana</taxon>
    </lineage>
</organism>
<dbReference type="InterPro" id="IPR001841">
    <property type="entry name" value="Znf_RING"/>
</dbReference>
<evidence type="ECO:0000256" key="1">
    <source>
        <dbReference type="ARBA" id="ARBA00022723"/>
    </source>
</evidence>
<dbReference type="Gene3D" id="3.30.40.10">
    <property type="entry name" value="Zinc/RING finger domain, C3HC4 (zinc finger)"/>
    <property type="match status" value="1"/>
</dbReference>
<dbReference type="InterPro" id="IPR035647">
    <property type="entry name" value="EFG_III/V"/>
</dbReference>
<dbReference type="PROSITE" id="PS50072">
    <property type="entry name" value="CSA_PPIASE_2"/>
    <property type="match status" value="1"/>
</dbReference>
<evidence type="ECO:0000256" key="6">
    <source>
        <dbReference type="ARBA" id="ARBA00023134"/>
    </source>
</evidence>
<evidence type="ECO:0000313" key="7">
    <source>
        <dbReference type="EMBL" id="EKC24594.1"/>
    </source>
</evidence>
<evidence type="ECO:0000256" key="2">
    <source>
        <dbReference type="ARBA" id="ARBA00022741"/>
    </source>
</evidence>
<dbReference type="PROSITE" id="PS00518">
    <property type="entry name" value="ZF_RING_1"/>
    <property type="match status" value="1"/>
</dbReference>
<dbReference type="InterPro" id="IPR013083">
    <property type="entry name" value="Znf_RING/FYVE/PHD"/>
</dbReference>
<dbReference type="PANTHER" id="PTHR43261">
    <property type="entry name" value="TRANSLATION ELONGATION FACTOR G-RELATED"/>
    <property type="match status" value="1"/>
</dbReference>
<dbReference type="CDD" id="cd03713">
    <property type="entry name" value="EFG_mtEFG_C"/>
    <property type="match status" value="1"/>
</dbReference>
<dbReference type="InterPro" id="IPR018957">
    <property type="entry name" value="Znf_C3HC4_RING-type"/>
</dbReference>
<dbReference type="Pfam" id="PF00679">
    <property type="entry name" value="EFG_C"/>
    <property type="match status" value="1"/>
</dbReference>
<dbReference type="PRINTS" id="PR00153">
    <property type="entry name" value="CSAPPISMRASE"/>
</dbReference>
<proteinExistence type="predicted"/>
<dbReference type="SMART" id="SM00838">
    <property type="entry name" value="EFG_C"/>
    <property type="match status" value="1"/>
</dbReference>
<keyword evidence="6" id="KW-0342">GTP-binding</keyword>
<keyword evidence="5" id="KW-0648">Protein biosynthesis</keyword>
<dbReference type="GO" id="GO:0003755">
    <property type="term" value="F:peptidyl-prolyl cis-trans isomerase activity"/>
    <property type="evidence" value="ECO:0007669"/>
    <property type="project" value="InterPro"/>
</dbReference>
<reference evidence="7" key="1">
    <citation type="journal article" date="2012" name="Nature">
        <title>The oyster genome reveals stress adaptation and complexity of shell formation.</title>
        <authorList>
            <person name="Zhang G."/>
            <person name="Fang X."/>
            <person name="Guo X."/>
            <person name="Li L."/>
            <person name="Luo R."/>
            <person name="Xu F."/>
            <person name="Yang P."/>
            <person name="Zhang L."/>
            <person name="Wang X."/>
            <person name="Qi H."/>
            <person name="Xiong Z."/>
            <person name="Que H."/>
            <person name="Xie Y."/>
            <person name="Holland P.W."/>
            <person name="Paps J."/>
            <person name="Zhu Y."/>
            <person name="Wu F."/>
            <person name="Chen Y."/>
            <person name="Wang J."/>
            <person name="Peng C."/>
            <person name="Meng J."/>
            <person name="Yang L."/>
            <person name="Liu J."/>
            <person name="Wen B."/>
            <person name="Zhang N."/>
            <person name="Huang Z."/>
            <person name="Zhu Q."/>
            <person name="Feng Y."/>
            <person name="Mount A."/>
            <person name="Hedgecock D."/>
            <person name="Xu Z."/>
            <person name="Liu Y."/>
            <person name="Domazet-Loso T."/>
            <person name="Du Y."/>
            <person name="Sun X."/>
            <person name="Zhang S."/>
            <person name="Liu B."/>
            <person name="Cheng P."/>
            <person name="Jiang X."/>
            <person name="Li J."/>
            <person name="Fan D."/>
            <person name="Wang W."/>
            <person name="Fu W."/>
            <person name="Wang T."/>
            <person name="Wang B."/>
            <person name="Zhang J."/>
            <person name="Peng Z."/>
            <person name="Li Y."/>
            <person name="Li N."/>
            <person name="Wang J."/>
            <person name="Chen M."/>
            <person name="He Y."/>
            <person name="Tan F."/>
            <person name="Song X."/>
            <person name="Zheng Q."/>
            <person name="Huang R."/>
            <person name="Yang H."/>
            <person name="Du X."/>
            <person name="Chen L."/>
            <person name="Yang M."/>
            <person name="Gaffney P.M."/>
            <person name="Wang S."/>
            <person name="Luo L."/>
            <person name="She Z."/>
            <person name="Ming Y."/>
            <person name="Huang W."/>
            <person name="Zhang S."/>
            <person name="Huang B."/>
            <person name="Zhang Y."/>
            <person name="Qu T."/>
            <person name="Ni P."/>
            <person name="Miao G."/>
            <person name="Wang J."/>
            <person name="Wang Q."/>
            <person name="Steinberg C.E."/>
            <person name="Wang H."/>
            <person name="Li N."/>
            <person name="Qian L."/>
            <person name="Zhang G."/>
            <person name="Li Y."/>
            <person name="Yang H."/>
            <person name="Liu X."/>
            <person name="Wang J."/>
            <person name="Yin Y."/>
            <person name="Wang J."/>
        </authorList>
    </citation>
    <scope>NUCLEOTIDE SEQUENCE [LARGE SCALE GENOMIC DNA]</scope>
    <source>
        <strain evidence="7">05x7-T-G4-1.051#20</strain>
    </source>
</reference>
<evidence type="ECO:0000256" key="5">
    <source>
        <dbReference type="ARBA" id="ARBA00022917"/>
    </source>
</evidence>
<dbReference type="InParanoid" id="K1PZV7"/>
<dbReference type="InterPro" id="IPR000640">
    <property type="entry name" value="EFG_V-like"/>
</dbReference>
<protein>
    <submittedName>
        <fullName evidence="7">Peptidyl-prolyl cis-trans isomerase-like 6</fullName>
    </submittedName>
</protein>
<dbReference type="SUPFAM" id="SSF57850">
    <property type="entry name" value="RING/U-box"/>
    <property type="match status" value="1"/>
</dbReference>
<dbReference type="GO" id="GO:0005525">
    <property type="term" value="F:GTP binding"/>
    <property type="evidence" value="ECO:0007669"/>
    <property type="project" value="UniProtKB-KW"/>
</dbReference>
<keyword evidence="4" id="KW-0862">Zinc</keyword>
<accession>K1PZV7</accession>
<dbReference type="Pfam" id="PF00097">
    <property type="entry name" value="zf-C3HC4"/>
    <property type="match status" value="1"/>
</dbReference>
<keyword evidence="7" id="KW-0413">Isomerase</keyword>
<dbReference type="EMBL" id="JH817706">
    <property type="protein sequence ID" value="EKC24594.1"/>
    <property type="molecule type" value="Genomic_DNA"/>
</dbReference>
<dbReference type="HOGENOM" id="CLU_315289_0_0_1"/>
<dbReference type="GO" id="GO:0032790">
    <property type="term" value="P:ribosome disassembly"/>
    <property type="evidence" value="ECO:0007669"/>
    <property type="project" value="TreeGrafter"/>
</dbReference>
<dbReference type="SUPFAM" id="SSF54980">
    <property type="entry name" value="EF-G C-terminal domain-like"/>
    <property type="match status" value="1"/>
</dbReference>
<dbReference type="GO" id="GO:0003924">
    <property type="term" value="F:GTPase activity"/>
    <property type="evidence" value="ECO:0007669"/>
    <property type="project" value="TreeGrafter"/>
</dbReference>
<dbReference type="AlphaFoldDB" id="K1PZV7"/>
<dbReference type="GO" id="GO:0032543">
    <property type="term" value="P:mitochondrial translation"/>
    <property type="evidence" value="ECO:0007669"/>
    <property type="project" value="TreeGrafter"/>
</dbReference>
<dbReference type="GO" id="GO:0008270">
    <property type="term" value="F:zinc ion binding"/>
    <property type="evidence" value="ECO:0007669"/>
    <property type="project" value="UniProtKB-KW"/>
</dbReference>
<dbReference type="PROSITE" id="PS50089">
    <property type="entry name" value="ZF_RING_2"/>
    <property type="match status" value="1"/>
</dbReference>
<gene>
    <name evidence="7" type="ORF">CGI_10024382</name>
</gene>
<keyword evidence="1" id="KW-0479">Metal-binding</keyword>
<dbReference type="SUPFAM" id="SSF50891">
    <property type="entry name" value="Cyclophilin-like"/>
    <property type="match status" value="1"/>
</dbReference>
<name>K1PZV7_MAGGI</name>
<dbReference type="Gene3D" id="2.40.100.10">
    <property type="entry name" value="Cyclophilin-like"/>
    <property type="match status" value="1"/>
</dbReference>
<evidence type="ECO:0000256" key="3">
    <source>
        <dbReference type="ARBA" id="ARBA00022771"/>
    </source>
</evidence>
<evidence type="ECO:0000256" key="4">
    <source>
        <dbReference type="ARBA" id="ARBA00022833"/>
    </source>
</evidence>
<dbReference type="FunFam" id="3.30.70.240:FF:000001">
    <property type="entry name" value="Elongation factor G"/>
    <property type="match status" value="1"/>
</dbReference>
<dbReference type="InterPro" id="IPR002130">
    <property type="entry name" value="Cyclophilin-type_PPIase_dom"/>
</dbReference>
<dbReference type="InterPro" id="IPR035649">
    <property type="entry name" value="EFG_V"/>
</dbReference>
<sequence>MPPVRIYDVNVGGQRLGGQESRAEYERTVEVTNAPDTFPCGHILCHKCIRSHVIPNRRSVWECPVCSKESDSVSLPELTGGHAWEAEDETRHIKLMSNYDQMVQKLGSVDYSLRRLKDEKVEAKSVGLSYTTCPCSLCGENHGTLSVTQEYNQLRVQHLRPSYIDHFFYRLCTGRVVTSFYSVVSSACVCVPCTYREIHEHPHKFPAITNNNLKGSPENALAEVGKVVTSSNAPIEALQGKSVIEIDHNISIKERADMFTFNTTADMIKRMVRREEENLDLTKKIPDVFKDAVIQGMLEFEWDLFIEAKRKELRGETWTFEEKAICFSNGQLIGGPDDFVIWAEDNFNFEEFRPLPLYETLREEAYISHLSSKNHDYVYLDVSIGGEAAGRLVIELFSDIVPRSCENFKALCTGEKGKSESDYTLHYLNTLFHRVVRNGWIQGGGRLSKIDYDLERKLSALKREKDEIINQLRPRRNVLPSASVTSENVGGACSSTYTPRKSNKRIIIRTPTPRKTKKVLVQHTAQPKVRKRLSEDQLTPSKVKTIQTLSEMGLSIGPQSVSKKRGKLVLQNAEKLNDNFQKQIRQTVLNHSILISKRAERAVMENLPSSADKTESVQRRVLADDLPCDKPKAEIMKVANSNFLPSREECESFHINMIHHIAQVITKTFISNSTSPHQLQIKGLCFSCEMSCRDETLVAQMASLRSSGLMTFIRDCLDAFLLTACMEVLDIKSLDEKPKRTILPDLLHLQSEEEQHDWIKELCFQILDSFIYIEEGPILNFPVINVDVIIHNVDLSFDASPNVVAAAVSKCIYSALKRATLHLLEPVMNLEITANQDFSSTVLHDLSTRRAKIERVTQKDDMKVIQATVPLSELRHYSNTLRKITHGQTSLSMEFSHYEEMSEAEKNKAIEEVTGFPVSPELFDSKE</sequence>
<dbReference type="GO" id="GO:0005739">
    <property type="term" value="C:mitochondrion"/>
    <property type="evidence" value="ECO:0007669"/>
    <property type="project" value="TreeGrafter"/>
</dbReference>
<dbReference type="Pfam" id="PF00160">
    <property type="entry name" value="Pro_isomerase"/>
    <property type="match status" value="1"/>
</dbReference>
<dbReference type="Gene3D" id="3.30.70.240">
    <property type="match status" value="1"/>
</dbReference>
<dbReference type="PANTHER" id="PTHR43261:SF1">
    <property type="entry name" value="RIBOSOME-RELEASING FACTOR 2, MITOCHONDRIAL"/>
    <property type="match status" value="1"/>
</dbReference>
<keyword evidence="3" id="KW-0863">Zinc-finger</keyword>